<evidence type="ECO:0000313" key="1">
    <source>
        <dbReference type="EMBL" id="GEU83929.1"/>
    </source>
</evidence>
<proteinExistence type="predicted"/>
<evidence type="ECO:0008006" key="2">
    <source>
        <dbReference type="Google" id="ProtNLM"/>
    </source>
</evidence>
<dbReference type="AlphaFoldDB" id="A0A6L2NEG8"/>
<organism evidence="1">
    <name type="scientific">Tanacetum cinerariifolium</name>
    <name type="common">Dalmatian daisy</name>
    <name type="synonym">Chrysanthemum cinerariifolium</name>
    <dbReference type="NCBI Taxonomy" id="118510"/>
    <lineage>
        <taxon>Eukaryota</taxon>
        <taxon>Viridiplantae</taxon>
        <taxon>Streptophyta</taxon>
        <taxon>Embryophyta</taxon>
        <taxon>Tracheophyta</taxon>
        <taxon>Spermatophyta</taxon>
        <taxon>Magnoliopsida</taxon>
        <taxon>eudicotyledons</taxon>
        <taxon>Gunneridae</taxon>
        <taxon>Pentapetalae</taxon>
        <taxon>asterids</taxon>
        <taxon>campanulids</taxon>
        <taxon>Asterales</taxon>
        <taxon>Asteraceae</taxon>
        <taxon>Asteroideae</taxon>
        <taxon>Anthemideae</taxon>
        <taxon>Anthemidinae</taxon>
        <taxon>Tanacetum</taxon>
    </lineage>
</organism>
<dbReference type="EMBL" id="BKCJ010008780">
    <property type="protein sequence ID" value="GEU83929.1"/>
    <property type="molecule type" value="Genomic_DNA"/>
</dbReference>
<accession>A0A6L2NEG8</accession>
<reference evidence="1" key="1">
    <citation type="journal article" date="2019" name="Sci. Rep.">
        <title>Draft genome of Tanacetum cinerariifolium, the natural source of mosquito coil.</title>
        <authorList>
            <person name="Yamashiro T."/>
            <person name="Shiraishi A."/>
            <person name="Satake H."/>
            <person name="Nakayama K."/>
        </authorList>
    </citation>
    <scope>NUCLEOTIDE SEQUENCE</scope>
</reference>
<dbReference type="InterPro" id="IPR021109">
    <property type="entry name" value="Peptidase_aspartic_dom_sf"/>
</dbReference>
<sequence>MDTLSLVLKYINGMEDILDNGYSLEARKLTVRKSWNYLRHRITRVLLLMRIVMGLLCLRRNLLVPTSSHSLGFPYLVMWMAKVLFELIMESMEERWLERFMWKFMVLRFRVDFGIGEMHIDLTILEEMKDIDVMLDKLVDNLLSRDYYGEEVKMRIVRHGLPNKMCDPGDPKPYNSNLTMANRKQAKAMGEVKNVRIQIGYQSYLVDILILDIPVDKELPLLLRRLFLRTCEAVIDTGRCTLCIDDRVIRHTYFSKPRSKAYLDNFTQEKEDDWLSCFEVWRDEDRNPKYGPVAPSVLDIEDDMERALAMESYLIL</sequence>
<comment type="caution">
    <text evidence="1">The sequence shown here is derived from an EMBL/GenBank/DDBJ whole genome shotgun (WGS) entry which is preliminary data.</text>
</comment>
<name>A0A6L2NEG8_TANCI</name>
<protein>
    <recommendedName>
        <fullName evidence="2">Reverse transcriptase domain-containing protein</fullName>
    </recommendedName>
</protein>
<dbReference type="Gene3D" id="2.40.70.10">
    <property type="entry name" value="Acid Proteases"/>
    <property type="match status" value="1"/>
</dbReference>
<gene>
    <name evidence="1" type="ORF">Tci_055907</name>
</gene>